<keyword evidence="1" id="KW-0812">Transmembrane</keyword>
<feature type="transmembrane region" description="Helical" evidence="1">
    <location>
        <begin position="228"/>
        <end position="246"/>
    </location>
</feature>
<name>A0A561BKY0_9ACTN</name>
<gene>
    <name evidence="3" type="ORF">FB561_0588</name>
</gene>
<feature type="transmembrane region" description="Helical" evidence="1">
    <location>
        <begin position="179"/>
        <end position="198"/>
    </location>
</feature>
<keyword evidence="4" id="KW-1185">Reference proteome</keyword>
<feature type="transmembrane region" description="Helical" evidence="1">
    <location>
        <begin position="205"/>
        <end position="222"/>
    </location>
</feature>
<dbReference type="Pfam" id="PF01757">
    <property type="entry name" value="Acyl_transf_3"/>
    <property type="match status" value="1"/>
</dbReference>
<evidence type="ECO:0000256" key="1">
    <source>
        <dbReference type="SAM" id="Phobius"/>
    </source>
</evidence>
<feature type="transmembrane region" description="Helical" evidence="1">
    <location>
        <begin position="128"/>
        <end position="145"/>
    </location>
</feature>
<dbReference type="GO" id="GO:0016747">
    <property type="term" value="F:acyltransferase activity, transferring groups other than amino-acyl groups"/>
    <property type="evidence" value="ECO:0007669"/>
    <property type="project" value="InterPro"/>
</dbReference>
<keyword evidence="1" id="KW-0472">Membrane</keyword>
<feature type="transmembrane region" description="Helical" evidence="1">
    <location>
        <begin position="258"/>
        <end position="280"/>
    </location>
</feature>
<organism evidence="3 4">
    <name type="scientific">Kribbella amoyensis</name>
    <dbReference type="NCBI Taxonomy" id="996641"/>
    <lineage>
        <taxon>Bacteria</taxon>
        <taxon>Bacillati</taxon>
        <taxon>Actinomycetota</taxon>
        <taxon>Actinomycetes</taxon>
        <taxon>Propionibacteriales</taxon>
        <taxon>Kribbellaceae</taxon>
        <taxon>Kribbella</taxon>
    </lineage>
</organism>
<comment type="caution">
    <text evidence="3">The sequence shown here is derived from an EMBL/GenBank/DDBJ whole genome shotgun (WGS) entry which is preliminary data.</text>
</comment>
<keyword evidence="1" id="KW-1133">Transmembrane helix</keyword>
<feature type="domain" description="Acyltransferase 3" evidence="2">
    <location>
        <begin position="22"/>
        <end position="301"/>
    </location>
</feature>
<evidence type="ECO:0000259" key="2">
    <source>
        <dbReference type="Pfam" id="PF01757"/>
    </source>
</evidence>
<accession>A0A561BKY0</accession>
<dbReference type="RefSeq" id="WP_145802730.1">
    <property type="nucleotide sequence ID" value="NZ_VIVK01000001.1"/>
</dbReference>
<dbReference type="PANTHER" id="PTHR23028:SF53">
    <property type="entry name" value="ACYL_TRANSF_3 DOMAIN-CONTAINING PROTEIN"/>
    <property type="match status" value="1"/>
</dbReference>
<feature type="transmembrane region" description="Helical" evidence="1">
    <location>
        <begin position="152"/>
        <end position="173"/>
    </location>
</feature>
<feature type="transmembrane region" description="Helical" evidence="1">
    <location>
        <begin position="55"/>
        <end position="75"/>
    </location>
</feature>
<dbReference type="GO" id="GO:0009103">
    <property type="term" value="P:lipopolysaccharide biosynthetic process"/>
    <property type="evidence" value="ECO:0007669"/>
    <property type="project" value="TreeGrafter"/>
</dbReference>
<dbReference type="PANTHER" id="PTHR23028">
    <property type="entry name" value="ACETYLTRANSFERASE"/>
    <property type="match status" value="1"/>
</dbReference>
<reference evidence="3 4" key="1">
    <citation type="submission" date="2019-06" db="EMBL/GenBank/DDBJ databases">
        <title>Sequencing the genomes of 1000 actinobacteria strains.</title>
        <authorList>
            <person name="Klenk H.-P."/>
        </authorList>
    </citation>
    <scope>NUCLEOTIDE SEQUENCE [LARGE SCALE GENOMIC DNA]</scope>
    <source>
        <strain evidence="3 4">DSM 24683</strain>
    </source>
</reference>
<dbReference type="EMBL" id="VIVK01000001">
    <property type="protein sequence ID" value="TWD79529.1"/>
    <property type="molecule type" value="Genomic_DNA"/>
</dbReference>
<dbReference type="AlphaFoldDB" id="A0A561BKY0"/>
<dbReference type="Proteomes" id="UP000318380">
    <property type="component" value="Unassembled WGS sequence"/>
</dbReference>
<feature type="transmembrane region" description="Helical" evidence="1">
    <location>
        <begin position="95"/>
        <end position="116"/>
    </location>
</feature>
<sequence length="335" mass="35161">MSGLTSVDEGAALSHPRPELLSLTGLRGLAALGVTASTVGVWRTAPTELRDLVEAGALAVPLFLLLSGFVLAYNYPGLGYSSGRRALGRYAMARFARLAPLFAVVGVCVLLEGALNGTDWVRTVFTDQAWFVGTIALCYAAYPLLARVVSSAPLVAAACAFGLDAIVLAVHLATDAGLHRVPLVWLPSFVLGMALVGFLGTRVPFAIVPVVAAYTVAVVLLLGSRDEVRYGLVWSVPLALVVLAAATSAPRWLASPLLVRLGVIGYALFLVHAVVVHGFGPVRAGTLASALLALGWIALAVLVAEGAHRYLGVPARRRLMDLARRVDRRSAPVES</sequence>
<evidence type="ECO:0000313" key="4">
    <source>
        <dbReference type="Proteomes" id="UP000318380"/>
    </source>
</evidence>
<protein>
    <submittedName>
        <fullName evidence="3">Peptidoglycan/LPS O-acetylase OafA/YrhL</fullName>
    </submittedName>
</protein>
<dbReference type="InterPro" id="IPR002656">
    <property type="entry name" value="Acyl_transf_3_dom"/>
</dbReference>
<feature type="transmembrane region" description="Helical" evidence="1">
    <location>
        <begin position="286"/>
        <end position="307"/>
    </location>
</feature>
<evidence type="ECO:0000313" key="3">
    <source>
        <dbReference type="EMBL" id="TWD79529.1"/>
    </source>
</evidence>
<dbReference type="GO" id="GO:0016020">
    <property type="term" value="C:membrane"/>
    <property type="evidence" value="ECO:0007669"/>
    <property type="project" value="TreeGrafter"/>
</dbReference>
<feature type="transmembrane region" description="Helical" evidence="1">
    <location>
        <begin position="20"/>
        <end position="43"/>
    </location>
</feature>
<dbReference type="OrthoDB" id="9796461at2"/>
<dbReference type="InterPro" id="IPR050879">
    <property type="entry name" value="Acyltransferase_3"/>
</dbReference>
<proteinExistence type="predicted"/>